<organism evidence="7 8">
    <name type="scientific">Azotobacter beijerinckii</name>
    <dbReference type="NCBI Taxonomy" id="170623"/>
    <lineage>
        <taxon>Bacteria</taxon>
        <taxon>Pseudomonadati</taxon>
        <taxon>Pseudomonadota</taxon>
        <taxon>Gammaproteobacteria</taxon>
        <taxon>Pseudomonadales</taxon>
        <taxon>Pseudomonadaceae</taxon>
        <taxon>Azotobacter</taxon>
    </lineage>
</organism>
<dbReference type="PIRSF" id="PIRSF004808">
    <property type="entry name" value="LasT"/>
    <property type="match status" value="1"/>
</dbReference>
<dbReference type="GO" id="GO:0160206">
    <property type="term" value="F:tRNA (cytidine(32)/uridine(32)-2'-O)-methyltransferase activity"/>
    <property type="evidence" value="ECO:0007669"/>
    <property type="project" value="UniProtKB-EC"/>
</dbReference>
<dbReference type="InterPro" id="IPR004384">
    <property type="entry name" value="RNA_MeTrfase_TrmJ/LasT"/>
</dbReference>
<dbReference type="FunFam" id="1.10.8.590:FF:000004">
    <property type="entry name" value="tRNA (cytidine/uridine/adenosine-2'-O-)-methyltransferase TrmJ"/>
    <property type="match status" value="1"/>
</dbReference>
<comment type="subcellular location">
    <subcellularLocation>
        <location evidence="5">Cytoplasm</location>
    </subcellularLocation>
</comment>
<comment type="catalytic activity">
    <reaction evidence="5">
        <text>cytidine(32) in tRNA + S-adenosyl-L-methionine = 2'-O-methylcytidine(32) in tRNA + S-adenosyl-L-homocysteine + H(+)</text>
        <dbReference type="Rhea" id="RHEA:42932"/>
        <dbReference type="Rhea" id="RHEA-COMP:10288"/>
        <dbReference type="Rhea" id="RHEA-COMP:10289"/>
        <dbReference type="ChEBI" id="CHEBI:15378"/>
        <dbReference type="ChEBI" id="CHEBI:57856"/>
        <dbReference type="ChEBI" id="CHEBI:59789"/>
        <dbReference type="ChEBI" id="CHEBI:74495"/>
        <dbReference type="ChEBI" id="CHEBI:82748"/>
        <dbReference type="EC" id="2.1.1.200"/>
    </reaction>
</comment>
<feature type="domain" description="tRNA/rRNA methyltransferase SpoU type" evidence="6">
    <location>
        <begin position="34"/>
        <end position="184"/>
    </location>
</feature>
<evidence type="ECO:0000313" key="7">
    <source>
        <dbReference type="EMBL" id="SEJ25978.1"/>
    </source>
</evidence>
<evidence type="ECO:0000259" key="6">
    <source>
        <dbReference type="Pfam" id="PF00588"/>
    </source>
</evidence>
<dbReference type="InterPro" id="IPR029028">
    <property type="entry name" value="Alpha/beta_knot_MTases"/>
</dbReference>
<dbReference type="NCBIfam" id="NF011694">
    <property type="entry name" value="PRK15114.1"/>
    <property type="match status" value="1"/>
</dbReference>
<accession>A0A1H6XA15</accession>
<reference evidence="7 8" key="1">
    <citation type="submission" date="2016-10" db="EMBL/GenBank/DDBJ databases">
        <authorList>
            <person name="de Groot N.N."/>
        </authorList>
    </citation>
    <scope>NUCLEOTIDE SEQUENCE [LARGE SCALE GENOMIC DNA]</scope>
    <source>
        <strain evidence="7 8">DSM 1041</strain>
    </source>
</reference>
<dbReference type="Gene3D" id="3.40.1280.10">
    <property type="match status" value="1"/>
</dbReference>
<evidence type="ECO:0000313" key="8">
    <source>
        <dbReference type="Proteomes" id="UP000199005"/>
    </source>
</evidence>
<dbReference type="InterPro" id="IPR001537">
    <property type="entry name" value="SpoU_MeTrfase"/>
</dbReference>
<sequence>MQWPGSRGVRYPASVRFQPLRPCSLVELVLLQNIRVVLVNTSHPGNIGGAARAMKNMGLSRLYLVDPEGFPSSEAVARASGATDILEGAQVVATLEEALVGCSLALGTSARERRIPWPLVDPRECATTCLEQVGQGAEVALVFGREYAGLTNEELQRCQFHVHIPSDPSFSSLNLAAAVQVLAYEVRMAWLAAEGLPSKQEKLETTAMLNAQPATMDELELFYGHLEGTLVEIGFLDPEKPRHLMSRLRRLYGRSGISKLEMNILRGILTETQKAARGEAHTRRKQ</sequence>
<protein>
    <recommendedName>
        <fullName evidence="5">tRNA (cytidine/uridine-2'-O-)-methyltransferase TrmJ</fullName>
        <ecNumber evidence="5">2.1.1.200</ecNumber>
    </recommendedName>
    <alternativeName>
        <fullName evidence="5">tRNA (cytidine(32)/uridine(32)-2'-O)-methyltransferase</fullName>
    </alternativeName>
    <alternativeName>
        <fullName evidence="5">tRNA Cm32/Um32 methyltransferase</fullName>
    </alternativeName>
</protein>
<dbReference type="GO" id="GO:0106339">
    <property type="term" value="F:tRNA (cytidine(32)-2'-O)-methyltransferase activity"/>
    <property type="evidence" value="ECO:0007669"/>
    <property type="project" value="RHEA"/>
</dbReference>
<evidence type="ECO:0000256" key="1">
    <source>
        <dbReference type="ARBA" id="ARBA00007228"/>
    </source>
</evidence>
<proteinExistence type="inferred from homology"/>
<dbReference type="GO" id="GO:0002128">
    <property type="term" value="P:tRNA nucleoside ribose methylation"/>
    <property type="evidence" value="ECO:0007669"/>
    <property type="project" value="TreeGrafter"/>
</dbReference>
<gene>
    <name evidence="5" type="primary">trmJ</name>
    <name evidence="7" type="ORF">SAMN04244579_03693</name>
</gene>
<keyword evidence="2 5" id="KW-0489">Methyltransferase</keyword>
<dbReference type="InterPro" id="IPR029026">
    <property type="entry name" value="tRNA_m1G_MTases_N"/>
</dbReference>
<dbReference type="STRING" id="170623.SAMN04244579_03693"/>
<comment type="subunit">
    <text evidence="5">Homodimer.</text>
</comment>
<dbReference type="Gene3D" id="1.10.8.590">
    <property type="match status" value="1"/>
</dbReference>
<dbReference type="EC" id="2.1.1.200" evidence="5"/>
<dbReference type="Pfam" id="PF00588">
    <property type="entry name" value="SpoU_methylase"/>
    <property type="match status" value="1"/>
</dbReference>
<dbReference type="GO" id="GO:0005829">
    <property type="term" value="C:cytosol"/>
    <property type="evidence" value="ECO:0007669"/>
    <property type="project" value="TreeGrafter"/>
</dbReference>
<comment type="catalytic activity">
    <reaction evidence="5">
        <text>uridine(32) in tRNA + S-adenosyl-L-methionine = 2'-O-methyluridine(32) in tRNA + S-adenosyl-L-homocysteine + H(+)</text>
        <dbReference type="Rhea" id="RHEA:42936"/>
        <dbReference type="Rhea" id="RHEA-COMP:10107"/>
        <dbReference type="Rhea" id="RHEA-COMP:10290"/>
        <dbReference type="ChEBI" id="CHEBI:15378"/>
        <dbReference type="ChEBI" id="CHEBI:57856"/>
        <dbReference type="ChEBI" id="CHEBI:59789"/>
        <dbReference type="ChEBI" id="CHEBI:65315"/>
        <dbReference type="ChEBI" id="CHEBI:74478"/>
        <dbReference type="EC" id="2.1.1.200"/>
    </reaction>
</comment>
<dbReference type="PANTHER" id="PTHR42786:SF2">
    <property type="entry name" value="TRNA (CYTIDINE_URIDINE-2'-O-)-METHYLTRANSFERASE TRMJ"/>
    <property type="match status" value="1"/>
</dbReference>
<dbReference type="NCBIfam" id="TIGR00050">
    <property type="entry name" value="rRNA_methyl_1"/>
    <property type="match status" value="1"/>
</dbReference>
<evidence type="ECO:0000256" key="3">
    <source>
        <dbReference type="ARBA" id="ARBA00022679"/>
    </source>
</evidence>
<comment type="similarity">
    <text evidence="1">Belongs to the class IV-like SAM-binding methyltransferase superfamily. RNA methyltransferase TrmH family.</text>
</comment>
<keyword evidence="5" id="KW-0963">Cytoplasm</keyword>
<dbReference type="SUPFAM" id="SSF75217">
    <property type="entry name" value="alpha/beta knot"/>
    <property type="match status" value="1"/>
</dbReference>
<evidence type="ECO:0000256" key="4">
    <source>
        <dbReference type="ARBA" id="ARBA00022691"/>
    </source>
</evidence>
<dbReference type="GO" id="GO:0003723">
    <property type="term" value="F:RNA binding"/>
    <property type="evidence" value="ECO:0007669"/>
    <property type="project" value="InterPro"/>
</dbReference>
<dbReference type="PANTHER" id="PTHR42786">
    <property type="entry name" value="TRNA/RRNA METHYLTRANSFERASE"/>
    <property type="match status" value="1"/>
</dbReference>
<dbReference type="EMBL" id="FNYO01000060">
    <property type="protein sequence ID" value="SEJ25978.1"/>
    <property type="molecule type" value="Genomic_DNA"/>
</dbReference>
<keyword evidence="4 5" id="KW-0949">S-adenosyl-L-methionine</keyword>
<name>A0A1H6XA15_9GAMM</name>
<evidence type="ECO:0000256" key="5">
    <source>
        <dbReference type="RuleBase" id="RU362024"/>
    </source>
</evidence>
<keyword evidence="5" id="KW-0819">tRNA processing</keyword>
<dbReference type="CDD" id="cd18093">
    <property type="entry name" value="SpoU-like_TrmJ"/>
    <property type="match status" value="1"/>
</dbReference>
<dbReference type="AlphaFoldDB" id="A0A1H6XA15"/>
<keyword evidence="3 7" id="KW-0808">Transferase</keyword>
<comment type="function">
    <text evidence="5">Catalyzes the formation of 2'O-methylated cytidine (Cm32) or 2'O-methylated uridine (Um32) at position 32 in tRNA.</text>
</comment>
<evidence type="ECO:0000256" key="2">
    <source>
        <dbReference type="ARBA" id="ARBA00022603"/>
    </source>
</evidence>
<dbReference type="FunFam" id="3.40.1280.10:FF:000006">
    <property type="entry name" value="Uncharacterized tRNA/rRNA methyltransferase HI_0380"/>
    <property type="match status" value="1"/>
</dbReference>
<dbReference type="Proteomes" id="UP000199005">
    <property type="component" value="Unassembled WGS sequence"/>
</dbReference>